<dbReference type="InterPro" id="IPR003593">
    <property type="entry name" value="AAA+_ATPase"/>
</dbReference>
<dbReference type="PANTHER" id="PTHR42939:SF3">
    <property type="entry name" value="ABC TRANSPORTER ATP-BINDING COMPONENT"/>
    <property type="match status" value="1"/>
</dbReference>
<feature type="domain" description="ABC transporter" evidence="4">
    <location>
        <begin position="2"/>
        <end position="227"/>
    </location>
</feature>
<evidence type="ECO:0000256" key="2">
    <source>
        <dbReference type="ARBA" id="ARBA00022741"/>
    </source>
</evidence>
<evidence type="ECO:0000256" key="1">
    <source>
        <dbReference type="ARBA" id="ARBA00022448"/>
    </source>
</evidence>
<dbReference type="PROSITE" id="PS50893">
    <property type="entry name" value="ABC_TRANSPORTER_2"/>
    <property type="match status" value="1"/>
</dbReference>
<organism evidence="7 8">
    <name type="scientific">Mediterraneibacter gnavus</name>
    <name type="common">Ruminococcus gnavus</name>
    <dbReference type="NCBI Taxonomy" id="33038"/>
    <lineage>
        <taxon>Bacteria</taxon>
        <taxon>Bacillati</taxon>
        <taxon>Bacillota</taxon>
        <taxon>Clostridia</taxon>
        <taxon>Lachnospirales</taxon>
        <taxon>Lachnospiraceae</taxon>
        <taxon>Mediterraneibacter</taxon>
    </lineage>
</organism>
<gene>
    <name evidence="7" type="ORF">CDL23_04005</name>
    <name evidence="6" type="ORF">OZZ16_13370</name>
    <name evidence="5" type="ORF">OZZ17_06415</name>
</gene>
<dbReference type="EMBL" id="JAPRBD010000023">
    <property type="protein sequence ID" value="MCZ0690869.1"/>
    <property type="molecule type" value="Genomic_DNA"/>
</dbReference>
<dbReference type="CDD" id="cd03230">
    <property type="entry name" value="ABC_DR_subfamily_A"/>
    <property type="match status" value="1"/>
</dbReference>
<evidence type="ECO:0000313" key="5">
    <source>
        <dbReference type="EMBL" id="MCZ0667178.1"/>
    </source>
</evidence>
<evidence type="ECO:0000256" key="3">
    <source>
        <dbReference type="ARBA" id="ARBA00022840"/>
    </source>
</evidence>
<dbReference type="EMBL" id="NIHT01000005">
    <property type="protein sequence ID" value="PLT76562.1"/>
    <property type="molecule type" value="Genomic_DNA"/>
</dbReference>
<dbReference type="InterPro" id="IPR051782">
    <property type="entry name" value="ABC_Transporter_VariousFunc"/>
</dbReference>
<dbReference type="Proteomes" id="UP001079535">
    <property type="component" value="Unassembled WGS sequence"/>
</dbReference>
<dbReference type="PANTHER" id="PTHR42939">
    <property type="entry name" value="ABC TRANSPORTER ATP-BINDING PROTEIN ALBC-RELATED"/>
    <property type="match status" value="1"/>
</dbReference>
<keyword evidence="3 7" id="KW-0067">ATP-binding</keyword>
<keyword evidence="1" id="KW-0813">Transport</keyword>
<evidence type="ECO:0000313" key="6">
    <source>
        <dbReference type="EMBL" id="MCZ0690869.1"/>
    </source>
</evidence>
<name>A0A2N5PN78_MEDGN</name>
<evidence type="ECO:0000259" key="4">
    <source>
        <dbReference type="PROSITE" id="PS50893"/>
    </source>
</evidence>
<dbReference type="Proteomes" id="UP000235093">
    <property type="component" value="Unassembled WGS sequence"/>
</dbReference>
<dbReference type="SUPFAM" id="SSF52540">
    <property type="entry name" value="P-loop containing nucleoside triphosphate hydrolases"/>
    <property type="match status" value="1"/>
</dbReference>
<evidence type="ECO:0000313" key="8">
    <source>
        <dbReference type="Proteomes" id="UP000235093"/>
    </source>
</evidence>
<dbReference type="GO" id="GO:0005524">
    <property type="term" value="F:ATP binding"/>
    <property type="evidence" value="ECO:0007669"/>
    <property type="project" value="UniProtKB-KW"/>
</dbReference>
<reference evidence="7 8" key="1">
    <citation type="journal article" date="2017" name="Genome Med.">
        <title>A novel Ruminococcus gnavus clade enriched in inflammatory bowel disease patients.</title>
        <authorList>
            <person name="Hall A.B."/>
            <person name="Yassour M."/>
            <person name="Sauk J."/>
            <person name="Garner A."/>
            <person name="Jiang X."/>
            <person name="Arthur T."/>
            <person name="Lagoudas G.K."/>
            <person name="Vatanen T."/>
            <person name="Fornelos N."/>
            <person name="Wilson R."/>
            <person name="Bertha M."/>
            <person name="Cohen M."/>
            <person name="Garber J."/>
            <person name="Khalili H."/>
            <person name="Gevers D."/>
            <person name="Ananthakrishnan A.N."/>
            <person name="Kugathasan S."/>
            <person name="Lander E.S."/>
            <person name="Blainey P."/>
            <person name="Vlamakis H."/>
            <person name="Xavier R.J."/>
            <person name="Huttenhower C."/>
        </authorList>
    </citation>
    <scope>NUCLEOTIDE SEQUENCE [LARGE SCALE GENOMIC DNA]</scope>
    <source>
        <strain evidence="7 8">RJX1125</strain>
    </source>
</reference>
<dbReference type="Gene3D" id="3.40.50.300">
    <property type="entry name" value="P-loop containing nucleotide triphosphate hydrolases"/>
    <property type="match status" value="1"/>
</dbReference>
<dbReference type="AlphaFoldDB" id="A0A2N5PN78"/>
<evidence type="ECO:0000313" key="7">
    <source>
        <dbReference type="EMBL" id="PLT76562.1"/>
    </source>
</evidence>
<dbReference type="Pfam" id="PF00005">
    <property type="entry name" value="ABC_tran"/>
    <property type="match status" value="1"/>
</dbReference>
<comment type="caution">
    <text evidence="7">The sequence shown here is derived from an EMBL/GenBank/DDBJ whole genome shotgun (WGS) entry which is preliminary data.</text>
</comment>
<dbReference type="GO" id="GO:0016887">
    <property type="term" value="F:ATP hydrolysis activity"/>
    <property type="evidence" value="ECO:0007669"/>
    <property type="project" value="InterPro"/>
</dbReference>
<dbReference type="InterPro" id="IPR027417">
    <property type="entry name" value="P-loop_NTPase"/>
</dbReference>
<dbReference type="EMBL" id="JAPRAY010000007">
    <property type="protein sequence ID" value="MCZ0667178.1"/>
    <property type="molecule type" value="Genomic_DNA"/>
</dbReference>
<dbReference type="RefSeq" id="WP_022037977.1">
    <property type="nucleotide sequence ID" value="NZ_BAABXV010000001.1"/>
</dbReference>
<dbReference type="SMART" id="SM00382">
    <property type="entry name" value="AAA"/>
    <property type="match status" value="1"/>
</dbReference>
<dbReference type="Proteomes" id="UP001076974">
    <property type="component" value="Unassembled WGS sequence"/>
</dbReference>
<accession>A0A2N5PN78</accession>
<dbReference type="InterPro" id="IPR003439">
    <property type="entry name" value="ABC_transporter-like_ATP-bd"/>
</dbReference>
<proteinExistence type="predicted"/>
<sequence length="283" mass="31979">MLKLEQVKKQYKNFTLDCSLEVRPGCITGLIGQNGAGKSTTFKAALGLIHTDGGTMEVFGKNSRELTEKERQKLGVVLSDAGFSEFLLGKDVVSVMQAMYPKFEKERFLSRCKEFQIPMDKKIKEFSTGMKAKLKVLLALSHDASLLILDEPTAGLDVAAREEVLDLLREYMEEKENRAILISSHISSDLEGLCDDLYMIHEGKIVLHEETDVLLGEYAVLKVDEAQYQTLDKQYILCQKKTPFGHELLTDQKQFYLENYPKVVVEKGTVDEAILMMIKGERV</sequence>
<reference evidence="5" key="2">
    <citation type="submission" date="2022-11" db="EMBL/GenBank/DDBJ databases">
        <title>Temperate bacteriophages infecting mucin-degrading bacterium Ruminococcus gnavus from the human gut.</title>
        <authorList>
            <person name="Buttimer C."/>
        </authorList>
    </citation>
    <scope>NUCLEOTIDE SEQUENCE</scope>
    <source>
        <strain evidence="5">CCUG 49994</strain>
        <strain evidence="6">CCUG 52279</strain>
    </source>
</reference>
<protein>
    <submittedName>
        <fullName evidence="7">ABC transporter ATP-binding protein</fullName>
    </submittedName>
</protein>
<keyword evidence="2" id="KW-0547">Nucleotide-binding</keyword>